<reference evidence="5" key="1">
    <citation type="journal article" date="2019" name="Int. J. Syst. Evol. Microbiol.">
        <title>The Global Catalogue of Microorganisms (GCM) 10K type strain sequencing project: providing services to taxonomists for standard genome sequencing and annotation.</title>
        <authorList>
            <consortium name="The Broad Institute Genomics Platform"/>
            <consortium name="The Broad Institute Genome Sequencing Center for Infectious Disease"/>
            <person name="Wu L."/>
            <person name="Ma J."/>
        </authorList>
    </citation>
    <scope>NUCLEOTIDE SEQUENCE [LARGE SCALE GENOMIC DNA]</scope>
    <source>
        <strain evidence="5">CCUG 63830</strain>
    </source>
</reference>
<comment type="caution">
    <text evidence="4">The sequence shown here is derived from an EMBL/GenBank/DDBJ whole genome shotgun (WGS) entry which is preliminary data.</text>
</comment>
<gene>
    <name evidence="4" type="ORF">ACFP90_27515</name>
</gene>
<evidence type="ECO:0000259" key="3">
    <source>
        <dbReference type="PROSITE" id="PS50977"/>
    </source>
</evidence>
<accession>A0ABW1ZS16</accession>
<dbReference type="Pfam" id="PF00440">
    <property type="entry name" value="TetR_N"/>
    <property type="match status" value="1"/>
</dbReference>
<dbReference type="PROSITE" id="PS50977">
    <property type="entry name" value="HTH_TETR_2"/>
    <property type="match status" value="1"/>
</dbReference>
<feature type="DNA-binding region" description="H-T-H motif" evidence="2">
    <location>
        <begin position="33"/>
        <end position="52"/>
    </location>
</feature>
<dbReference type="EMBL" id="JBHSWB010000004">
    <property type="protein sequence ID" value="MFC6663751.1"/>
    <property type="molecule type" value="Genomic_DNA"/>
</dbReference>
<dbReference type="SUPFAM" id="SSF46689">
    <property type="entry name" value="Homeodomain-like"/>
    <property type="match status" value="1"/>
</dbReference>
<evidence type="ECO:0000313" key="4">
    <source>
        <dbReference type="EMBL" id="MFC6663751.1"/>
    </source>
</evidence>
<proteinExistence type="predicted"/>
<dbReference type="RefSeq" id="WP_224612854.1">
    <property type="nucleotide sequence ID" value="NZ_JAIQXV010000039.1"/>
</dbReference>
<dbReference type="SUPFAM" id="SSF48498">
    <property type="entry name" value="Tetracyclin repressor-like, C-terminal domain"/>
    <property type="match status" value="1"/>
</dbReference>
<dbReference type="PANTHER" id="PTHR30055:SF222">
    <property type="entry name" value="REGULATORY PROTEIN"/>
    <property type="match status" value="1"/>
</dbReference>
<evidence type="ECO:0000313" key="5">
    <source>
        <dbReference type="Proteomes" id="UP001596317"/>
    </source>
</evidence>
<protein>
    <submittedName>
        <fullName evidence="4">TetR/AcrR family transcriptional regulator</fullName>
    </submittedName>
</protein>
<feature type="domain" description="HTH tetR-type" evidence="3">
    <location>
        <begin position="10"/>
        <end position="70"/>
    </location>
</feature>
<dbReference type="InterPro" id="IPR001647">
    <property type="entry name" value="HTH_TetR"/>
</dbReference>
<keyword evidence="1 2" id="KW-0238">DNA-binding</keyword>
<dbReference type="InterPro" id="IPR036271">
    <property type="entry name" value="Tet_transcr_reg_TetR-rel_C_sf"/>
</dbReference>
<evidence type="ECO:0000256" key="1">
    <source>
        <dbReference type="ARBA" id="ARBA00023125"/>
    </source>
</evidence>
<evidence type="ECO:0000256" key="2">
    <source>
        <dbReference type="PROSITE-ProRule" id="PRU00335"/>
    </source>
</evidence>
<keyword evidence="5" id="KW-1185">Reference proteome</keyword>
<organism evidence="4 5">
    <name type="scientific">Deinococcus multiflagellatus</name>
    <dbReference type="NCBI Taxonomy" id="1656887"/>
    <lineage>
        <taxon>Bacteria</taxon>
        <taxon>Thermotogati</taxon>
        <taxon>Deinococcota</taxon>
        <taxon>Deinococci</taxon>
        <taxon>Deinococcales</taxon>
        <taxon>Deinococcaceae</taxon>
        <taxon>Deinococcus</taxon>
    </lineage>
</organism>
<dbReference type="Proteomes" id="UP001596317">
    <property type="component" value="Unassembled WGS sequence"/>
</dbReference>
<dbReference type="InterPro" id="IPR009057">
    <property type="entry name" value="Homeodomain-like_sf"/>
</dbReference>
<dbReference type="Gene3D" id="1.10.357.10">
    <property type="entry name" value="Tetracycline Repressor, domain 2"/>
    <property type="match status" value="1"/>
</dbReference>
<dbReference type="PRINTS" id="PR00455">
    <property type="entry name" value="HTHTETR"/>
</dbReference>
<dbReference type="PANTHER" id="PTHR30055">
    <property type="entry name" value="HTH-TYPE TRANSCRIPTIONAL REGULATOR RUTR"/>
    <property type="match status" value="1"/>
</dbReference>
<name>A0ABW1ZS16_9DEIO</name>
<sequence>MSEQESPTVTNTRERILDATIEVVAEDGFGRATTRSISINAGVAEVTLFRLFKSKANLIVEVFLNLTNSYQEAALSPTGNLEQDLQRVAEQYYRLARRNRKLILRMLPEVAYNVTLRKASLPLRQKVMTSLRSLFAHYQNEGQFPGRNLDDLMAAFMGPMVGKIFLMGEVFDVETHFDAAQHVNDFLYGVSQGESPSPS</sequence>
<dbReference type="InterPro" id="IPR050109">
    <property type="entry name" value="HTH-type_TetR-like_transc_reg"/>
</dbReference>